<dbReference type="Proteomes" id="UP000305067">
    <property type="component" value="Unassembled WGS sequence"/>
</dbReference>
<evidence type="ECO:0008006" key="8">
    <source>
        <dbReference type="Google" id="ProtNLM"/>
    </source>
</evidence>
<feature type="compositionally biased region" description="Basic and acidic residues" evidence="3">
    <location>
        <begin position="360"/>
        <end position="372"/>
    </location>
</feature>
<feature type="compositionally biased region" description="Basic and acidic residues" evidence="3">
    <location>
        <begin position="790"/>
        <end position="801"/>
    </location>
</feature>
<dbReference type="GO" id="GO:0005085">
    <property type="term" value="F:guanyl-nucleotide exchange factor activity"/>
    <property type="evidence" value="ECO:0007669"/>
    <property type="project" value="UniProtKB-KW"/>
</dbReference>
<keyword evidence="1 2" id="KW-0344">Guanine-nucleotide releasing factor</keyword>
<feature type="compositionally biased region" description="Low complexity" evidence="3">
    <location>
        <begin position="738"/>
        <end position="760"/>
    </location>
</feature>
<feature type="domain" description="Ras-GEF" evidence="4">
    <location>
        <begin position="1388"/>
        <end position="1706"/>
    </location>
</feature>
<feature type="compositionally biased region" description="Low complexity" evidence="3">
    <location>
        <begin position="413"/>
        <end position="427"/>
    </location>
</feature>
<name>A0A5C3QNB8_9AGAR</name>
<feature type="compositionally biased region" description="Low complexity" evidence="3">
    <location>
        <begin position="160"/>
        <end position="180"/>
    </location>
</feature>
<dbReference type="InterPro" id="IPR008937">
    <property type="entry name" value="Ras-like_GEF"/>
</dbReference>
<reference evidence="6 7" key="1">
    <citation type="journal article" date="2019" name="Nat. Ecol. Evol.">
        <title>Megaphylogeny resolves global patterns of mushroom evolution.</title>
        <authorList>
            <person name="Varga T."/>
            <person name="Krizsan K."/>
            <person name="Foldi C."/>
            <person name="Dima B."/>
            <person name="Sanchez-Garcia M."/>
            <person name="Sanchez-Ramirez S."/>
            <person name="Szollosi G.J."/>
            <person name="Szarkandi J.G."/>
            <person name="Papp V."/>
            <person name="Albert L."/>
            <person name="Andreopoulos W."/>
            <person name="Angelini C."/>
            <person name="Antonin V."/>
            <person name="Barry K.W."/>
            <person name="Bougher N.L."/>
            <person name="Buchanan P."/>
            <person name="Buyck B."/>
            <person name="Bense V."/>
            <person name="Catcheside P."/>
            <person name="Chovatia M."/>
            <person name="Cooper J."/>
            <person name="Damon W."/>
            <person name="Desjardin D."/>
            <person name="Finy P."/>
            <person name="Geml J."/>
            <person name="Haridas S."/>
            <person name="Hughes K."/>
            <person name="Justo A."/>
            <person name="Karasinski D."/>
            <person name="Kautmanova I."/>
            <person name="Kiss B."/>
            <person name="Kocsube S."/>
            <person name="Kotiranta H."/>
            <person name="LaButti K.M."/>
            <person name="Lechner B.E."/>
            <person name="Liimatainen K."/>
            <person name="Lipzen A."/>
            <person name="Lukacs Z."/>
            <person name="Mihaltcheva S."/>
            <person name="Morgado L.N."/>
            <person name="Niskanen T."/>
            <person name="Noordeloos M.E."/>
            <person name="Ohm R.A."/>
            <person name="Ortiz-Santana B."/>
            <person name="Ovrebo C."/>
            <person name="Racz N."/>
            <person name="Riley R."/>
            <person name="Savchenko A."/>
            <person name="Shiryaev A."/>
            <person name="Soop K."/>
            <person name="Spirin V."/>
            <person name="Szebenyi C."/>
            <person name="Tomsovsky M."/>
            <person name="Tulloss R.E."/>
            <person name="Uehling J."/>
            <person name="Grigoriev I.V."/>
            <person name="Vagvolgyi C."/>
            <person name="Papp T."/>
            <person name="Martin F.M."/>
            <person name="Miettinen O."/>
            <person name="Hibbett D.S."/>
            <person name="Nagy L.G."/>
        </authorList>
    </citation>
    <scope>NUCLEOTIDE SEQUENCE [LARGE SCALE GENOMIC DNA]</scope>
    <source>
        <strain evidence="6 7">CBS 309.79</strain>
    </source>
</reference>
<evidence type="ECO:0000256" key="1">
    <source>
        <dbReference type="ARBA" id="ARBA00022658"/>
    </source>
</evidence>
<proteinExistence type="predicted"/>
<dbReference type="PANTHER" id="PTHR23113:SF363">
    <property type="entry name" value="PROTEIN SON OF SEVENLESS"/>
    <property type="match status" value="1"/>
</dbReference>
<evidence type="ECO:0000313" key="6">
    <source>
        <dbReference type="EMBL" id="TFK99923.1"/>
    </source>
</evidence>
<dbReference type="InterPro" id="IPR023578">
    <property type="entry name" value="Ras_GEF_dom_sf"/>
</dbReference>
<dbReference type="STRING" id="1884261.A0A5C3QNB8"/>
<dbReference type="GO" id="GO:0005886">
    <property type="term" value="C:plasma membrane"/>
    <property type="evidence" value="ECO:0007669"/>
    <property type="project" value="TreeGrafter"/>
</dbReference>
<evidence type="ECO:0000256" key="2">
    <source>
        <dbReference type="PROSITE-ProRule" id="PRU00168"/>
    </source>
</evidence>
<gene>
    <name evidence="6" type="ORF">BDV98DRAFT_128102</name>
</gene>
<feature type="compositionally biased region" description="Polar residues" evidence="3">
    <location>
        <begin position="199"/>
        <end position="211"/>
    </location>
</feature>
<keyword evidence="7" id="KW-1185">Reference proteome</keyword>
<feature type="compositionally biased region" description="Low complexity" evidence="3">
    <location>
        <begin position="1073"/>
        <end position="1092"/>
    </location>
</feature>
<organism evidence="6 7">
    <name type="scientific">Pterulicium gracile</name>
    <dbReference type="NCBI Taxonomy" id="1884261"/>
    <lineage>
        <taxon>Eukaryota</taxon>
        <taxon>Fungi</taxon>
        <taxon>Dikarya</taxon>
        <taxon>Basidiomycota</taxon>
        <taxon>Agaricomycotina</taxon>
        <taxon>Agaricomycetes</taxon>
        <taxon>Agaricomycetidae</taxon>
        <taxon>Agaricales</taxon>
        <taxon>Pleurotineae</taxon>
        <taxon>Pterulaceae</taxon>
        <taxon>Pterulicium</taxon>
    </lineage>
</organism>
<dbReference type="EMBL" id="ML178831">
    <property type="protein sequence ID" value="TFK99923.1"/>
    <property type="molecule type" value="Genomic_DNA"/>
</dbReference>
<dbReference type="InterPro" id="IPR000651">
    <property type="entry name" value="Ras-like_Gua-exchang_fac_N"/>
</dbReference>
<dbReference type="Pfam" id="PF00618">
    <property type="entry name" value="RasGEF_N"/>
    <property type="match status" value="1"/>
</dbReference>
<evidence type="ECO:0000256" key="3">
    <source>
        <dbReference type="SAM" id="MobiDB-lite"/>
    </source>
</evidence>
<evidence type="ECO:0000259" key="4">
    <source>
        <dbReference type="PROSITE" id="PS50009"/>
    </source>
</evidence>
<feature type="compositionally biased region" description="Low complexity" evidence="3">
    <location>
        <begin position="529"/>
        <end position="540"/>
    </location>
</feature>
<feature type="region of interest" description="Disordered" evidence="3">
    <location>
        <begin position="356"/>
        <end position="380"/>
    </location>
</feature>
<feature type="region of interest" description="Disordered" evidence="3">
    <location>
        <begin position="738"/>
        <end position="814"/>
    </location>
</feature>
<sequence>MSPLQASASSSSLARALDSSAEPSSSSSPTASTTSGLQLPLSTPSPTASGRASFIFSDLVSEGTESLSCSLPPEIASADVSISVDQTFIETSSGPAAREVKRILDLKLGVGPTVRSPYAITAFVNQHGRQTYRIGRREQEAPGAMAANVEEQVASKVVGPTSPSSSRDSNASKSPSSSYSGRHPKRASRMSVHALLPSTKWSTPSTRQQTPCPAINPPRKLRKTRSNSDMFAEVGSTSAPCSTNTLGRQHSHSVTEADRYSPQPHPDITFDTPAPPKTQKPSHDLFYTLLDWNSPASPPSSEKGYMAQPFGLGMIYHSPSQKLGAVVVDQQDESYAAFLATPTDRNLREMQSFESVLTARQDDPHPDTEQRSPKTKKRFKESVPAAFRLHRQPSAVHLSQRTQLGPISPSFETTSASTKSSPRTPSTPLAPDGVLPFHKPFTEHYNLAPLTQMQTRYTTEIFDLLQTSRGIPSFDSLIDDPNTVIKLSSTEENLARPRDDPRFVIWGDLDSGKPQGSGTDGATFHESHSGTASSVASSSISRKRSTKAGSGSSPSVPSLNMSSSSLSSLSNTSSAGGNQRLLIAATIERWIAQLTSELNYDELLNFFLTYRTYLSSVDLCHLLIARFHWSLEVTPVGSPSSSDPKRERLVQDELCRRIVRLRTFVAFRYWILTFFTVDFLPSRELRLLIAGWLNTLKRDPVLKKTQDGMSTVRKLRKVLLDCKKTHVKTAASIKSSSSAASTVSIPLPPSSATSPSSSRRMSVDHSVPEAPDTSAPPPHVLGEKFAAAVRDAETSRRRQQEQEDAEDPDLDLDFFPDEIGVDDLSMRSPGSGFQSDPANAHLTAHFSASAAGTLRSLRSGSLSQSAGSEEAIPSPFIPSPIAMPMHHNTLSRVFVNTMGRLGRWKRVLNSRSSASGSGLADAGPKGGRLSPNGKTLLSAFDLELNASRDLLNVNGGVERYLQLIETSSPTQRQLIGASPPPAVVRKPVSSTVTSVLDDGKRTSQTPISSSTSTPTPTPLSPVVEPATDSVDSADAVSVMEITRSPENGAQPGEHQPISDAASEIADQGLRPGSIAPSIASSTNSSVASYRSSGSEDFGVPIRSRFAPANAMPYNFDVVSIDELDLSDNSSDEAGPAQPPGLSRVTRKLPLRRDFEFVRRSESLSSMGLASRDSMASDTSSNRGSESFSEIDIGAGGIQPWQVNALLDSLTDDGEDGDVEAALRRLEGEIAPGRQEEKEEKVNGWVKNIQKRMATGDIGDNKPRFTYDSDEEEDEGDSTDQNEANIPEDDRKDSQFITISSTNADQAATPLATKGSYSQETLAIGPSQRNAGGAKQPSLEDVVPIEILQSRMPAESPSQPTQFSSPTNKILSGDGAVGQIYYSMIMQQHADALAEHFAMIDRELFMAVRFEELVSGDWMSCPEVEVFDWAQFLKDRARWKAEHRFMEKTGALAAVRARFNLMANFTVSEIVLSRPIDRHAVVSRFIRVALKSYHRNSFNTLVAIVYGLKSDIVNRAMKRSWGKLSLKDTRMLSYLKQYTSSVGSFHFIKQTVNTIADGKPVGVGARASVGGAGEVPSKSSKIPAEAPALSCVPFIGVYLSRLAELNQLPDFIDPTAPEQDVGIDPETSNFASLAHPEAFAGLAPLPSSIQLEPLINVHKQRMIAGVIKSLVTGQHLASKVQHPMDKKLFQKCLKLKALDHKRLEAALSRHSD</sequence>
<dbReference type="SUPFAM" id="SSF48366">
    <property type="entry name" value="Ras GEF"/>
    <property type="match status" value="1"/>
</dbReference>
<dbReference type="GO" id="GO:0007265">
    <property type="term" value="P:Ras protein signal transduction"/>
    <property type="evidence" value="ECO:0007669"/>
    <property type="project" value="TreeGrafter"/>
</dbReference>
<dbReference type="CDD" id="cd06224">
    <property type="entry name" value="REM"/>
    <property type="match status" value="1"/>
</dbReference>
<feature type="compositionally biased region" description="Low complexity" evidence="3">
    <location>
        <begin position="1002"/>
        <end position="1014"/>
    </location>
</feature>
<evidence type="ECO:0000313" key="7">
    <source>
        <dbReference type="Proteomes" id="UP000305067"/>
    </source>
</evidence>
<accession>A0A5C3QNB8</accession>
<feature type="region of interest" description="Disordered" evidence="3">
    <location>
        <begin position="395"/>
        <end position="433"/>
    </location>
</feature>
<dbReference type="PANTHER" id="PTHR23113">
    <property type="entry name" value="GUANINE NUCLEOTIDE EXCHANGE FACTOR"/>
    <property type="match status" value="1"/>
</dbReference>
<dbReference type="PROSITE" id="PS50212">
    <property type="entry name" value="RASGEF_NTER"/>
    <property type="match status" value="1"/>
</dbReference>
<dbReference type="SMART" id="SM00147">
    <property type="entry name" value="RasGEF"/>
    <property type="match status" value="1"/>
</dbReference>
<evidence type="ECO:0000259" key="5">
    <source>
        <dbReference type="PROSITE" id="PS50212"/>
    </source>
</evidence>
<feature type="compositionally biased region" description="Acidic residues" evidence="3">
    <location>
        <begin position="802"/>
        <end position="814"/>
    </location>
</feature>
<dbReference type="OrthoDB" id="10254377at2759"/>
<feature type="region of interest" description="Disordered" evidence="3">
    <location>
        <begin position="505"/>
        <end position="574"/>
    </location>
</feature>
<feature type="region of interest" description="Disordered" evidence="3">
    <location>
        <begin position="1126"/>
        <end position="1145"/>
    </location>
</feature>
<feature type="region of interest" description="Disordered" evidence="3">
    <location>
        <begin position="153"/>
        <end position="279"/>
    </location>
</feature>
<feature type="compositionally biased region" description="Polar residues" evidence="3">
    <location>
        <begin position="1167"/>
        <end position="1187"/>
    </location>
</feature>
<feature type="region of interest" description="Disordered" evidence="3">
    <location>
        <begin position="1070"/>
        <end position="1094"/>
    </location>
</feature>
<feature type="domain" description="N-terminal Ras-GEF" evidence="5">
    <location>
        <begin position="578"/>
        <end position="720"/>
    </location>
</feature>
<dbReference type="InterPro" id="IPR036964">
    <property type="entry name" value="RASGEF_cat_dom_sf"/>
</dbReference>
<feature type="region of interest" description="Disordered" evidence="3">
    <location>
        <begin position="1167"/>
        <end position="1188"/>
    </location>
</feature>
<dbReference type="Gene3D" id="1.10.840.10">
    <property type="entry name" value="Ras guanine-nucleotide exchange factors catalytic domain"/>
    <property type="match status" value="1"/>
</dbReference>
<feature type="compositionally biased region" description="Acidic residues" evidence="3">
    <location>
        <begin position="1267"/>
        <end position="1279"/>
    </location>
</feature>
<feature type="compositionally biased region" description="Low complexity" evidence="3">
    <location>
        <begin position="1"/>
        <end position="35"/>
    </location>
</feature>
<protein>
    <recommendedName>
        <fullName evidence="8">Ras GEF</fullName>
    </recommendedName>
</protein>
<feature type="region of interest" description="Disordered" evidence="3">
    <location>
        <begin position="1"/>
        <end position="49"/>
    </location>
</feature>
<feature type="compositionally biased region" description="Polar residues" evidence="3">
    <location>
        <begin position="36"/>
        <end position="49"/>
    </location>
</feature>
<feature type="region of interest" description="Disordered" evidence="3">
    <location>
        <begin position="1253"/>
        <end position="1292"/>
    </location>
</feature>
<feature type="compositionally biased region" description="Low complexity" evidence="3">
    <location>
        <begin position="550"/>
        <end position="574"/>
    </location>
</feature>
<dbReference type="Gene3D" id="1.20.870.10">
    <property type="entry name" value="Son of sevenless (SoS) protein Chain: S domain 1"/>
    <property type="match status" value="1"/>
</dbReference>
<dbReference type="PROSITE" id="PS50009">
    <property type="entry name" value="RASGEF_CAT"/>
    <property type="match status" value="1"/>
</dbReference>
<feature type="region of interest" description="Disordered" evidence="3">
    <location>
        <begin position="972"/>
        <end position="1030"/>
    </location>
</feature>
<dbReference type="Pfam" id="PF00617">
    <property type="entry name" value="RasGEF"/>
    <property type="match status" value="1"/>
</dbReference>
<dbReference type="InterPro" id="IPR001895">
    <property type="entry name" value="RASGEF_cat_dom"/>
</dbReference>
<feature type="compositionally biased region" description="Polar residues" evidence="3">
    <location>
        <begin position="235"/>
        <end position="252"/>
    </location>
</feature>